<evidence type="ECO:0000256" key="4">
    <source>
        <dbReference type="ARBA" id="ARBA00022723"/>
    </source>
</evidence>
<keyword evidence="3" id="KW-0964">Secreted</keyword>
<keyword evidence="8" id="KW-0186">Copper</keyword>
<accession>A0AAN6TXY4</accession>
<evidence type="ECO:0000256" key="1">
    <source>
        <dbReference type="ARBA" id="ARBA00001973"/>
    </source>
</evidence>
<sequence>MLLSLATLALALTSTALGHAFMYGIFVNGKDQGDGRNITIRSPSTNHPVRDFKSDAIACNNLGDIAAPNFVKAAAGDKLAFRWYHWNPVDPADILDKSHKGAILTYIAKYATADVSNGTGPIWSKIDEQGFENGEWATIKMINNGGKAEFTLPKALAPDKYLIRQELLALHMADISPKVNASRGAESYPSCVQFDVSGSGNAVPNQNFDFNTGYSYDGDAKGLTFNIHIPFDKYTPPGPKVWTGN</sequence>
<evidence type="ECO:0000256" key="7">
    <source>
        <dbReference type="ARBA" id="ARBA00023002"/>
    </source>
</evidence>
<dbReference type="RefSeq" id="XP_062645927.1">
    <property type="nucleotide sequence ID" value="XM_062789163.1"/>
</dbReference>
<evidence type="ECO:0000256" key="6">
    <source>
        <dbReference type="ARBA" id="ARBA00023001"/>
    </source>
</evidence>
<keyword evidence="10" id="KW-1015">Disulfide bond</keyword>
<dbReference type="GeneID" id="87825933"/>
<evidence type="ECO:0000256" key="11">
    <source>
        <dbReference type="ARBA" id="ARBA00023277"/>
    </source>
</evidence>
<keyword evidence="9 18" id="KW-0503">Monooxygenase</keyword>
<feature type="domain" description="Auxiliary Activity family 9 catalytic" evidence="17">
    <location>
        <begin position="19"/>
        <end position="228"/>
    </location>
</feature>
<evidence type="ECO:0000256" key="3">
    <source>
        <dbReference type="ARBA" id="ARBA00022525"/>
    </source>
</evidence>
<feature type="chain" id="PRO_5042931883" description="lytic cellulose monooxygenase (C4-dehydrogenating)" evidence="16">
    <location>
        <begin position="19"/>
        <end position="245"/>
    </location>
</feature>
<organism evidence="18 19">
    <name type="scientific">Parathielavia appendiculata</name>
    <dbReference type="NCBI Taxonomy" id="2587402"/>
    <lineage>
        <taxon>Eukaryota</taxon>
        <taxon>Fungi</taxon>
        <taxon>Dikarya</taxon>
        <taxon>Ascomycota</taxon>
        <taxon>Pezizomycotina</taxon>
        <taxon>Sordariomycetes</taxon>
        <taxon>Sordariomycetidae</taxon>
        <taxon>Sordariales</taxon>
        <taxon>Chaetomiaceae</taxon>
        <taxon>Parathielavia</taxon>
    </lineage>
</organism>
<keyword evidence="4" id="KW-0479">Metal-binding</keyword>
<evidence type="ECO:0000256" key="8">
    <source>
        <dbReference type="ARBA" id="ARBA00023008"/>
    </source>
</evidence>
<comment type="catalytic activity">
    <reaction evidence="14">
        <text>[(1-&gt;4)-beta-D-glucosyl]n+m + reduced acceptor + O2 = 4-dehydro-beta-D-glucosyl-[(1-&gt;4)-beta-D-glucosyl]n-1 + [(1-&gt;4)-beta-D-glucosyl]m + acceptor + H2O.</text>
        <dbReference type="EC" id="1.14.99.56"/>
    </reaction>
</comment>
<keyword evidence="7" id="KW-0560">Oxidoreductase</keyword>
<comment type="caution">
    <text evidence="18">The sequence shown here is derived from an EMBL/GenBank/DDBJ whole genome shotgun (WGS) entry which is preliminary data.</text>
</comment>
<comment type="similarity">
    <text evidence="13">Belongs to the polysaccharide monooxygenase AA9 family.</text>
</comment>
<comment type="subcellular location">
    <subcellularLocation>
        <location evidence="2">Secreted</location>
    </subcellularLocation>
</comment>
<dbReference type="Proteomes" id="UP001302602">
    <property type="component" value="Unassembled WGS sequence"/>
</dbReference>
<keyword evidence="11" id="KW-0119">Carbohydrate metabolism</keyword>
<name>A0AAN6TXY4_9PEZI</name>
<evidence type="ECO:0000256" key="13">
    <source>
        <dbReference type="ARBA" id="ARBA00044502"/>
    </source>
</evidence>
<evidence type="ECO:0000256" key="12">
    <source>
        <dbReference type="ARBA" id="ARBA00023326"/>
    </source>
</evidence>
<evidence type="ECO:0000256" key="16">
    <source>
        <dbReference type="SAM" id="SignalP"/>
    </source>
</evidence>
<dbReference type="Pfam" id="PF03443">
    <property type="entry name" value="AA9"/>
    <property type="match status" value="1"/>
</dbReference>
<evidence type="ECO:0000256" key="10">
    <source>
        <dbReference type="ARBA" id="ARBA00023157"/>
    </source>
</evidence>
<dbReference type="PANTHER" id="PTHR33353">
    <property type="entry name" value="PUTATIVE (AFU_ORTHOLOGUE AFUA_1G12560)-RELATED"/>
    <property type="match status" value="1"/>
</dbReference>
<evidence type="ECO:0000259" key="17">
    <source>
        <dbReference type="Pfam" id="PF03443"/>
    </source>
</evidence>
<evidence type="ECO:0000313" key="18">
    <source>
        <dbReference type="EMBL" id="KAK4122156.1"/>
    </source>
</evidence>
<dbReference type="EC" id="1.14.99.56" evidence="15"/>
<dbReference type="GO" id="GO:0005576">
    <property type="term" value="C:extracellular region"/>
    <property type="evidence" value="ECO:0007669"/>
    <property type="project" value="UniProtKB-SubCell"/>
</dbReference>
<comment type="cofactor">
    <cofactor evidence="1">
        <name>Cu(2+)</name>
        <dbReference type="ChEBI" id="CHEBI:29036"/>
    </cofactor>
</comment>
<dbReference type="EMBL" id="MU853231">
    <property type="protein sequence ID" value="KAK4122156.1"/>
    <property type="molecule type" value="Genomic_DNA"/>
</dbReference>
<dbReference type="CDD" id="cd21175">
    <property type="entry name" value="LPMO_AA9"/>
    <property type="match status" value="1"/>
</dbReference>
<feature type="signal peptide" evidence="16">
    <location>
        <begin position="1"/>
        <end position="18"/>
    </location>
</feature>
<keyword evidence="19" id="KW-1185">Reference proteome</keyword>
<dbReference type="InterPro" id="IPR005103">
    <property type="entry name" value="AA9_LPMO"/>
</dbReference>
<dbReference type="GO" id="GO:0030245">
    <property type="term" value="P:cellulose catabolic process"/>
    <property type="evidence" value="ECO:0007669"/>
    <property type="project" value="UniProtKB-KW"/>
</dbReference>
<keyword evidence="12" id="KW-0624">Polysaccharide degradation</keyword>
<keyword evidence="5 16" id="KW-0732">Signal</keyword>
<dbReference type="AlphaFoldDB" id="A0AAN6TXY4"/>
<evidence type="ECO:0000256" key="14">
    <source>
        <dbReference type="ARBA" id="ARBA00045077"/>
    </source>
</evidence>
<dbReference type="Gene3D" id="2.70.50.70">
    <property type="match status" value="1"/>
</dbReference>
<evidence type="ECO:0000313" key="19">
    <source>
        <dbReference type="Proteomes" id="UP001302602"/>
    </source>
</evidence>
<gene>
    <name evidence="18" type="ORF">N657DRAFT_576323</name>
</gene>
<proteinExistence type="inferred from homology"/>
<keyword evidence="6" id="KW-0136">Cellulose degradation</keyword>
<reference evidence="18" key="2">
    <citation type="submission" date="2023-05" db="EMBL/GenBank/DDBJ databases">
        <authorList>
            <consortium name="Lawrence Berkeley National Laboratory"/>
            <person name="Steindorff A."/>
            <person name="Hensen N."/>
            <person name="Bonometti L."/>
            <person name="Westerberg I."/>
            <person name="Brannstrom I.O."/>
            <person name="Guillou S."/>
            <person name="Cros-Aarteil S."/>
            <person name="Calhoun S."/>
            <person name="Haridas S."/>
            <person name="Kuo A."/>
            <person name="Mondo S."/>
            <person name="Pangilinan J."/>
            <person name="Riley R."/>
            <person name="Labutti K."/>
            <person name="Andreopoulos B."/>
            <person name="Lipzen A."/>
            <person name="Chen C."/>
            <person name="Yanf M."/>
            <person name="Daum C."/>
            <person name="Ng V."/>
            <person name="Clum A."/>
            <person name="Ohm R."/>
            <person name="Martin F."/>
            <person name="Silar P."/>
            <person name="Natvig D."/>
            <person name="Lalanne C."/>
            <person name="Gautier V."/>
            <person name="Ament-Velasquez S.L."/>
            <person name="Kruys A."/>
            <person name="Hutchinson M.I."/>
            <person name="Powell A.J."/>
            <person name="Barry K."/>
            <person name="Miller A.N."/>
            <person name="Grigoriev I.V."/>
            <person name="Debuchy R."/>
            <person name="Gladieux P."/>
            <person name="Thoren M.H."/>
            <person name="Johannesson H."/>
        </authorList>
    </citation>
    <scope>NUCLEOTIDE SEQUENCE</scope>
    <source>
        <strain evidence="18">CBS 731.68</strain>
    </source>
</reference>
<dbReference type="GO" id="GO:0004497">
    <property type="term" value="F:monooxygenase activity"/>
    <property type="evidence" value="ECO:0007669"/>
    <property type="project" value="UniProtKB-KW"/>
</dbReference>
<evidence type="ECO:0000256" key="5">
    <source>
        <dbReference type="ARBA" id="ARBA00022729"/>
    </source>
</evidence>
<evidence type="ECO:0000256" key="9">
    <source>
        <dbReference type="ARBA" id="ARBA00023033"/>
    </source>
</evidence>
<reference evidence="18" key="1">
    <citation type="journal article" date="2023" name="Mol. Phylogenet. Evol.">
        <title>Genome-scale phylogeny and comparative genomics of the fungal order Sordariales.</title>
        <authorList>
            <person name="Hensen N."/>
            <person name="Bonometti L."/>
            <person name="Westerberg I."/>
            <person name="Brannstrom I.O."/>
            <person name="Guillou S."/>
            <person name="Cros-Aarteil S."/>
            <person name="Calhoun S."/>
            <person name="Haridas S."/>
            <person name="Kuo A."/>
            <person name="Mondo S."/>
            <person name="Pangilinan J."/>
            <person name="Riley R."/>
            <person name="LaButti K."/>
            <person name="Andreopoulos B."/>
            <person name="Lipzen A."/>
            <person name="Chen C."/>
            <person name="Yan M."/>
            <person name="Daum C."/>
            <person name="Ng V."/>
            <person name="Clum A."/>
            <person name="Steindorff A."/>
            <person name="Ohm R.A."/>
            <person name="Martin F."/>
            <person name="Silar P."/>
            <person name="Natvig D.O."/>
            <person name="Lalanne C."/>
            <person name="Gautier V."/>
            <person name="Ament-Velasquez S.L."/>
            <person name="Kruys A."/>
            <person name="Hutchinson M.I."/>
            <person name="Powell A.J."/>
            <person name="Barry K."/>
            <person name="Miller A.N."/>
            <person name="Grigoriev I.V."/>
            <person name="Debuchy R."/>
            <person name="Gladieux P."/>
            <person name="Hiltunen Thoren M."/>
            <person name="Johannesson H."/>
        </authorList>
    </citation>
    <scope>NUCLEOTIDE SEQUENCE</scope>
    <source>
        <strain evidence="18">CBS 731.68</strain>
    </source>
</reference>
<evidence type="ECO:0000256" key="2">
    <source>
        <dbReference type="ARBA" id="ARBA00004613"/>
    </source>
</evidence>
<dbReference type="PANTHER" id="PTHR33353:SF17">
    <property type="entry name" value="ENDO-BETA-1,4-GLUCANASE D"/>
    <property type="match status" value="1"/>
</dbReference>
<dbReference type="InterPro" id="IPR049892">
    <property type="entry name" value="AA9"/>
</dbReference>
<protein>
    <recommendedName>
        <fullName evidence="15">lytic cellulose monooxygenase (C4-dehydrogenating)</fullName>
        <ecNumber evidence="15">1.14.99.56</ecNumber>
    </recommendedName>
</protein>
<dbReference type="GO" id="GO:0046872">
    <property type="term" value="F:metal ion binding"/>
    <property type="evidence" value="ECO:0007669"/>
    <property type="project" value="UniProtKB-KW"/>
</dbReference>
<evidence type="ECO:0000256" key="15">
    <source>
        <dbReference type="ARBA" id="ARBA00047174"/>
    </source>
</evidence>